<dbReference type="EMBL" id="CP001686">
    <property type="protein sequence ID" value="ACV06282.1"/>
    <property type="molecule type" value="Genomic_DNA"/>
</dbReference>
<dbReference type="STRING" id="478801.Ksed_12500"/>
<dbReference type="PANTHER" id="PTHR43776:SF7">
    <property type="entry name" value="D,D-DIPEPTIDE TRANSPORT ATP-BINDING PROTEIN DDPF-RELATED"/>
    <property type="match status" value="1"/>
</dbReference>
<feature type="domain" description="ABC transporter" evidence="5">
    <location>
        <begin position="23"/>
        <end position="274"/>
    </location>
</feature>
<dbReference type="eggNOG" id="COG4608">
    <property type="taxonomic scope" value="Bacteria"/>
</dbReference>
<dbReference type="NCBIfam" id="TIGR01727">
    <property type="entry name" value="oligo_HPY"/>
    <property type="match status" value="1"/>
</dbReference>
<evidence type="ECO:0000256" key="1">
    <source>
        <dbReference type="ARBA" id="ARBA00005417"/>
    </source>
</evidence>
<keyword evidence="7" id="KW-1185">Reference proteome</keyword>
<dbReference type="InterPro" id="IPR003439">
    <property type="entry name" value="ABC_transporter-like_ATP-bd"/>
</dbReference>
<dbReference type="Proteomes" id="UP000006666">
    <property type="component" value="Chromosome"/>
</dbReference>
<evidence type="ECO:0000256" key="4">
    <source>
        <dbReference type="ARBA" id="ARBA00022840"/>
    </source>
</evidence>
<reference evidence="6 7" key="1">
    <citation type="journal article" date="2009" name="Stand. Genomic Sci.">
        <title>Complete genome sequence of Kytococcus sedentarius type strain (541).</title>
        <authorList>
            <person name="Sims D."/>
            <person name="Brettin T."/>
            <person name="Detter J.C."/>
            <person name="Han C."/>
            <person name="Lapidus A."/>
            <person name="Copeland A."/>
            <person name="Glavina Del Rio T."/>
            <person name="Nolan M."/>
            <person name="Chen F."/>
            <person name="Lucas S."/>
            <person name="Tice H."/>
            <person name="Cheng J.F."/>
            <person name="Bruce D."/>
            <person name="Goodwin L."/>
            <person name="Pitluck S."/>
            <person name="Ovchinnikova G."/>
            <person name="Pati A."/>
            <person name="Ivanova N."/>
            <person name="Mavrommatis K."/>
            <person name="Chen A."/>
            <person name="Palaniappan K."/>
            <person name="D'haeseleer P."/>
            <person name="Chain P."/>
            <person name="Bristow J."/>
            <person name="Eisen J.A."/>
            <person name="Markowitz V."/>
            <person name="Hugenholtz P."/>
            <person name="Schneider S."/>
            <person name="Goker M."/>
            <person name="Pukall R."/>
            <person name="Kyrpides N.C."/>
            <person name="Klenk H.P."/>
        </authorList>
    </citation>
    <scope>NUCLEOTIDE SEQUENCE [LARGE SCALE GENOMIC DNA]</scope>
    <source>
        <strain evidence="7">ATCC 14392 / DSM 20547 / JCM 11482 / CCUG 33030 / NBRC 15357 / NCTC 11040 / CCM 314 / 541</strain>
    </source>
</reference>
<keyword evidence="4 6" id="KW-0067">ATP-binding</keyword>
<evidence type="ECO:0000256" key="2">
    <source>
        <dbReference type="ARBA" id="ARBA00022448"/>
    </source>
</evidence>
<protein>
    <submittedName>
        <fullName evidence="6">Oligopeptide/dipeptide ABC transporter, ATP-binding protein</fullName>
    </submittedName>
</protein>
<keyword evidence="2" id="KW-0813">Transport</keyword>
<comment type="similarity">
    <text evidence="1">Belongs to the ABC transporter superfamily.</text>
</comment>
<dbReference type="GO" id="GO:0016887">
    <property type="term" value="F:ATP hydrolysis activity"/>
    <property type="evidence" value="ECO:0007669"/>
    <property type="project" value="InterPro"/>
</dbReference>
<name>C7NHC5_KYTSD</name>
<dbReference type="FunFam" id="3.40.50.300:FF:000016">
    <property type="entry name" value="Oligopeptide ABC transporter ATP-binding component"/>
    <property type="match status" value="1"/>
</dbReference>
<dbReference type="InterPro" id="IPR017871">
    <property type="entry name" value="ABC_transporter-like_CS"/>
</dbReference>
<dbReference type="SMART" id="SM00382">
    <property type="entry name" value="AAA"/>
    <property type="match status" value="1"/>
</dbReference>
<dbReference type="GO" id="GO:0015833">
    <property type="term" value="P:peptide transport"/>
    <property type="evidence" value="ECO:0007669"/>
    <property type="project" value="InterPro"/>
</dbReference>
<keyword evidence="3" id="KW-0547">Nucleotide-binding</keyword>
<accession>C7NHC5</accession>
<dbReference type="InterPro" id="IPR003593">
    <property type="entry name" value="AAA+_ATPase"/>
</dbReference>
<dbReference type="RefSeq" id="WP_015779227.1">
    <property type="nucleotide sequence ID" value="NC_013169.1"/>
</dbReference>
<dbReference type="AlphaFoldDB" id="C7NHC5"/>
<organism evidence="6 7">
    <name type="scientific">Kytococcus sedentarius (strain ATCC 14392 / DSM 20547 / JCM 11482 / CCUG 33030 / NBRC 15357 / NCTC 11040 / CCM 314 / 541)</name>
    <name type="common">Micrococcus sedentarius</name>
    <dbReference type="NCBI Taxonomy" id="478801"/>
    <lineage>
        <taxon>Bacteria</taxon>
        <taxon>Bacillati</taxon>
        <taxon>Actinomycetota</taxon>
        <taxon>Actinomycetes</taxon>
        <taxon>Micrococcales</taxon>
        <taxon>Kytococcaceae</taxon>
        <taxon>Kytococcus</taxon>
    </lineage>
</organism>
<dbReference type="CDD" id="cd03257">
    <property type="entry name" value="ABC_NikE_OppD_transporters"/>
    <property type="match status" value="1"/>
</dbReference>
<gene>
    <name evidence="6" type="ordered locus">Ksed_12500</name>
</gene>
<evidence type="ECO:0000313" key="7">
    <source>
        <dbReference type="Proteomes" id="UP000006666"/>
    </source>
</evidence>
<evidence type="ECO:0000313" key="6">
    <source>
        <dbReference type="EMBL" id="ACV06282.1"/>
    </source>
</evidence>
<dbReference type="InterPro" id="IPR027417">
    <property type="entry name" value="P-loop_NTPase"/>
</dbReference>
<dbReference type="SUPFAM" id="SSF52540">
    <property type="entry name" value="P-loop containing nucleoside triphosphate hydrolases"/>
    <property type="match status" value="1"/>
</dbReference>
<dbReference type="PANTHER" id="PTHR43776">
    <property type="entry name" value="TRANSPORT ATP-BINDING PROTEIN"/>
    <property type="match status" value="1"/>
</dbReference>
<dbReference type="InterPro" id="IPR050319">
    <property type="entry name" value="ABC_transp_ATP-bind"/>
</dbReference>
<dbReference type="PROSITE" id="PS00211">
    <property type="entry name" value="ABC_TRANSPORTER_1"/>
    <property type="match status" value="1"/>
</dbReference>
<dbReference type="PROSITE" id="PS50893">
    <property type="entry name" value="ABC_TRANSPORTER_2"/>
    <property type="match status" value="1"/>
</dbReference>
<dbReference type="InterPro" id="IPR013563">
    <property type="entry name" value="Oligopep_ABC_C"/>
</dbReference>
<dbReference type="Pfam" id="PF00005">
    <property type="entry name" value="ABC_tran"/>
    <property type="match status" value="1"/>
</dbReference>
<evidence type="ECO:0000259" key="5">
    <source>
        <dbReference type="PROSITE" id="PS50893"/>
    </source>
</evidence>
<evidence type="ECO:0000256" key="3">
    <source>
        <dbReference type="ARBA" id="ARBA00022741"/>
    </source>
</evidence>
<dbReference type="Pfam" id="PF08352">
    <property type="entry name" value="oligo_HPY"/>
    <property type="match status" value="1"/>
</dbReference>
<proteinExistence type="inferred from homology"/>
<dbReference type="GO" id="GO:0005524">
    <property type="term" value="F:ATP binding"/>
    <property type="evidence" value="ECO:0007669"/>
    <property type="project" value="UniProtKB-KW"/>
</dbReference>
<dbReference type="HOGENOM" id="CLU_000604_1_23_11"/>
<sequence length="354" mass="39176">MSTRIDDVVVHPRRSTADREVLLEVSDLTKHFPITEYRGVLPTKKTVKAVDGVSFDLAAGETLGLVGESGCGKTTTGRLVTRLEQPTSGSIVFEGQDIASYSEGKLRPLRRDIQMIFQDPYASLNPRYTVGNIIATPIRVHKLMPKNKIKGRVQELLELVGLNPEHINRYPNEFSGGQRQRIGIARALAVEPRVIVADEPVSALDVSIQAQVMNLMENLRREFNLAFVFVAHDLGVVRHFCDRVAVMYLGRIVEIGDREQIYGNPLHPYTQALLSAAPDINVVRGVARQERIRLEGDVPSPIDPPSGCSFRTRCWKAQEVCATTPPALESKGDDALHRAACHFAEPRAITVETA</sequence>
<dbReference type="NCBIfam" id="NF008453">
    <property type="entry name" value="PRK11308.1"/>
    <property type="match status" value="1"/>
</dbReference>
<dbReference type="KEGG" id="kse:Ksed_12500"/>
<dbReference type="Gene3D" id="3.40.50.300">
    <property type="entry name" value="P-loop containing nucleotide triphosphate hydrolases"/>
    <property type="match status" value="1"/>
</dbReference>
<dbReference type="GO" id="GO:0055085">
    <property type="term" value="P:transmembrane transport"/>
    <property type="evidence" value="ECO:0007669"/>
    <property type="project" value="UniProtKB-ARBA"/>
</dbReference>